<dbReference type="Proteomes" id="UP000014760">
    <property type="component" value="Unassembled WGS sequence"/>
</dbReference>
<organism evidence="2">
    <name type="scientific">Capitella teleta</name>
    <name type="common">Polychaete worm</name>
    <dbReference type="NCBI Taxonomy" id="283909"/>
    <lineage>
        <taxon>Eukaryota</taxon>
        <taxon>Metazoa</taxon>
        <taxon>Spiralia</taxon>
        <taxon>Lophotrochozoa</taxon>
        <taxon>Annelida</taxon>
        <taxon>Polychaeta</taxon>
        <taxon>Sedentaria</taxon>
        <taxon>Scolecida</taxon>
        <taxon>Capitellidae</taxon>
        <taxon>Capitella</taxon>
    </lineage>
</organism>
<dbReference type="EnsemblMetazoa" id="CapteT201916">
    <property type="protein sequence ID" value="CapteP201916"/>
    <property type="gene ID" value="CapteG201916"/>
</dbReference>
<evidence type="ECO:0000313" key="3">
    <source>
        <dbReference type="EnsemblMetazoa" id="CapteP201916"/>
    </source>
</evidence>
<gene>
    <name evidence="2" type="ORF">CAPTEDRAFT_201916</name>
</gene>
<keyword evidence="4" id="KW-1185">Reference proteome</keyword>
<accession>R7TCB7</accession>
<evidence type="ECO:0000313" key="2">
    <source>
        <dbReference type="EMBL" id="ELT91339.1"/>
    </source>
</evidence>
<reference evidence="4" key="1">
    <citation type="submission" date="2012-12" db="EMBL/GenBank/DDBJ databases">
        <authorList>
            <person name="Hellsten U."/>
            <person name="Grimwood J."/>
            <person name="Chapman J.A."/>
            <person name="Shapiro H."/>
            <person name="Aerts A."/>
            <person name="Otillar R.P."/>
            <person name="Terry A.Y."/>
            <person name="Boore J.L."/>
            <person name="Simakov O."/>
            <person name="Marletaz F."/>
            <person name="Cho S.-J."/>
            <person name="Edsinger-Gonzales E."/>
            <person name="Havlak P."/>
            <person name="Kuo D.-H."/>
            <person name="Larsson T."/>
            <person name="Lv J."/>
            <person name="Arendt D."/>
            <person name="Savage R."/>
            <person name="Osoegawa K."/>
            <person name="de Jong P."/>
            <person name="Lindberg D.R."/>
            <person name="Seaver E.C."/>
            <person name="Weisblat D.A."/>
            <person name="Putnam N.H."/>
            <person name="Grigoriev I.V."/>
            <person name="Rokhsar D.S."/>
        </authorList>
    </citation>
    <scope>NUCLEOTIDE SEQUENCE</scope>
    <source>
        <strain evidence="4">I ESC-2004</strain>
    </source>
</reference>
<name>R7TCB7_CAPTE</name>
<dbReference type="EMBL" id="KB310543">
    <property type="protein sequence ID" value="ELT91339.1"/>
    <property type="molecule type" value="Genomic_DNA"/>
</dbReference>
<reference evidence="2 4" key="2">
    <citation type="journal article" date="2013" name="Nature">
        <title>Insights into bilaterian evolution from three spiralian genomes.</title>
        <authorList>
            <person name="Simakov O."/>
            <person name="Marletaz F."/>
            <person name="Cho S.J."/>
            <person name="Edsinger-Gonzales E."/>
            <person name="Havlak P."/>
            <person name="Hellsten U."/>
            <person name="Kuo D.H."/>
            <person name="Larsson T."/>
            <person name="Lv J."/>
            <person name="Arendt D."/>
            <person name="Savage R."/>
            <person name="Osoegawa K."/>
            <person name="de Jong P."/>
            <person name="Grimwood J."/>
            <person name="Chapman J.A."/>
            <person name="Shapiro H."/>
            <person name="Aerts A."/>
            <person name="Otillar R.P."/>
            <person name="Terry A.Y."/>
            <person name="Boore J.L."/>
            <person name="Grigoriev I.V."/>
            <person name="Lindberg D.R."/>
            <person name="Seaver E.C."/>
            <person name="Weisblat D.A."/>
            <person name="Putnam N.H."/>
            <person name="Rokhsar D.S."/>
        </authorList>
    </citation>
    <scope>NUCLEOTIDE SEQUENCE</scope>
    <source>
        <strain evidence="2 4">I ESC-2004</strain>
    </source>
</reference>
<reference evidence="3" key="3">
    <citation type="submission" date="2015-06" db="UniProtKB">
        <authorList>
            <consortium name="EnsemblMetazoa"/>
        </authorList>
    </citation>
    <scope>IDENTIFICATION</scope>
</reference>
<protein>
    <submittedName>
        <fullName evidence="2 3">Uncharacterized protein</fullName>
    </submittedName>
</protein>
<feature type="compositionally biased region" description="Basic and acidic residues" evidence="1">
    <location>
        <begin position="59"/>
        <end position="88"/>
    </location>
</feature>
<dbReference type="AlphaFoldDB" id="R7TCB7"/>
<evidence type="ECO:0000256" key="1">
    <source>
        <dbReference type="SAM" id="MobiDB-lite"/>
    </source>
</evidence>
<feature type="compositionally biased region" description="Basic residues" evidence="1">
    <location>
        <begin position="9"/>
        <end position="58"/>
    </location>
</feature>
<feature type="region of interest" description="Disordered" evidence="1">
    <location>
        <begin position="1"/>
        <end position="97"/>
    </location>
</feature>
<evidence type="ECO:0000313" key="4">
    <source>
        <dbReference type="Proteomes" id="UP000014760"/>
    </source>
</evidence>
<proteinExistence type="predicted"/>
<sequence length="147" mass="17658">MDEGQTNSFRRKKWMKDRRKKWMKDRRKKWMKDRRKKWMKMKDRRKKWMKMKDRRKKWMKEDKMDEGQTKEMDEGQTKEMDEGQEKPKPPSCREVCTAATTARASTCKAKQSQPNESEGLPGFASRCSEMQRSLLFFILGVHVGSGL</sequence>
<dbReference type="HOGENOM" id="CLU_1769846_0_0_1"/>
<dbReference type="EMBL" id="AMQN01002941">
    <property type="status" value="NOT_ANNOTATED_CDS"/>
    <property type="molecule type" value="Genomic_DNA"/>
</dbReference>